<comment type="caution">
    <text evidence="9">The sequence shown here is derived from an EMBL/GenBank/DDBJ whole genome shotgun (WGS) entry which is preliminary data.</text>
</comment>
<dbReference type="Gene3D" id="3.40.640.10">
    <property type="entry name" value="Type I PLP-dependent aspartate aminotransferase-like (Major domain)"/>
    <property type="match status" value="1"/>
</dbReference>
<dbReference type="Gene3D" id="3.90.1150.10">
    <property type="entry name" value="Aspartate Aminotransferase, domain 1"/>
    <property type="match status" value="1"/>
</dbReference>
<accession>A0ABT4CJD6</accession>
<dbReference type="EC" id="4.4.1.11" evidence="3"/>
<evidence type="ECO:0000256" key="8">
    <source>
        <dbReference type="RuleBase" id="RU362118"/>
    </source>
</evidence>
<comment type="cofactor">
    <cofactor evidence="1 8">
        <name>pyridoxal 5'-phosphate</name>
        <dbReference type="ChEBI" id="CHEBI:597326"/>
    </cofactor>
</comment>
<name>A0ABT4CJD6_9CLOT</name>
<comment type="similarity">
    <text evidence="2">Belongs to the trans-sulfuration enzymes family. L-methionine gamma-lyase subfamily.</text>
</comment>
<dbReference type="PIRSF" id="PIRSF001434">
    <property type="entry name" value="CGS"/>
    <property type="match status" value="1"/>
</dbReference>
<dbReference type="InterPro" id="IPR015421">
    <property type="entry name" value="PyrdxlP-dep_Trfase_major"/>
</dbReference>
<evidence type="ECO:0000256" key="6">
    <source>
        <dbReference type="ARBA" id="ARBA00023239"/>
    </source>
</evidence>
<keyword evidence="5 8" id="KW-0663">Pyridoxal phosphate</keyword>
<dbReference type="InterPro" id="IPR054542">
    <property type="entry name" value="Cys_met_metab_PP"/>
</dbReference>
<protein>
    <recommendedName>
        <fullName evidence="4">L-methionine gamma-lyase</fullName>
        <ecNumber evidence="3">4.4.1.11</ecNumber>
    </recommendedName>
</protein>
<reference evidence="9" key="1">
    <citation type="submission" date="2022-12" db="EMBL/GenBank/DDBJ databases">
        <authorList>
            <person name="Wang J."/>
        </authorList>
    </citation>
    <scope>NUCLEOTIDE SEQUENCE</scope>
    <source>
        <strain evidence="9">HY-42-06</strain>
    </source>
</reference>
<dbReference type="NCBIfam" id="TIGR01328">
    <property type="entry name" value="met_gam_lyase"/>
    <property type="match status" value="1"/>
</dbReference>
<evidence type="ECO:0000313" key="10">
    <source>
        <dbReference type="Proteomes" id="UP001079657"/>
    </source>
</evidence>
<dbReference type="PANTHER" id="PTHR11808:SF80">
    <property type="entry name" value="CYSTATHIONINE GAMMA-LYASE"/>
    <property type="match status" value="1"/>
</dbReference>
<evidence type="ECO:0000256" key="5">
    <source>
        <dbReference type="ARBA" id="ARBA00022898"/>
    </source>
</evidence>
<dbReference type="RefSeq" id="WP_268047475.1">
    <property type="nucleotide sequence ID" value="NZ_JAPQES010000001.1"/>
</dbReference>
<dbReference type="GO" id="GO:0018826">
    <property type="term" value="F:methionine gamma-lyase activity"/>
    <property type="evidence" value="ECO:0007669"/>
    <property type="project" value="UniProtKB-EC"/>
</dbReference>
<organism evidence="9 10">
    <name type="scientific">Clostridium ganghwense</name>
    <dbReference type="NCBI Taxonomy" id="312089"/>
    <lineage>
        <taxon>Bacteria</taxon>
        <taxon>Bacillati</taxon>
        <taxon>Bacillota</taxon>
        <taxon>Clostridia</taxon>
        <taxon>Eubacteriales</taxon>
        <taxon>Clostridiaceae</taxon>
        <taxon>Clostridium</taxon>
    </lineage>
</organism>
<evidence type="ECO:0000256" key="2">
    <source>
        <dbReference type="ARBA" id="ARBA00008667"/>
    </source>
</evidence>
<evidence type="ECO:0000256" key="7">
    <source>
        <dbReference type="ARBA" id="ARBA00049180"/>
    </source>
</evidence>
<dbReference type="Pfam" id="PF01053">
    <property type="entry name" value="Cys_Met_Meta_PP"/>
    <property type="match status" value="1"/>
</dbReference>
<sequence>MKKHNNLGYNTKLIHAGNYPDPLTGALSTPIYQTSTFVFENAEQGAARFAGKESGYIYSRLGNPTAAQLEEKLAVLDGGEAAVFTSSGMGAISSAIWTLCEAGDHIVASDTLYGCTFAMLDHQARRFGIDVTFVKAKDIENVKQAMKDNTKLIYIETPANPTLDIINIEECAKIAHENGAKLMVDNTFMSPYGQRPLEFGADIVVYSATKYINGHGDVVAGVVIGAKEYINEVRMVGIKDVTGACPSPFDSWLTLRGLKTLGVRYDRHCDNAMEVAKYLEKHDMIEKINYPGLESFPQHELAKKQMKKFGAMISFELKGGLEAGRQLMNNVELCTLAVSLGDTETLIQHPASMTHAAVPEEDRLKAGITDGLVRLSIGLEDAEDIIADIEQALNKVKL</sequence>
<gene>
    <name evidence="9" type="primary">megL</name>
    <name evidence="9" type="ORF">OXH55_00660</name>
</gene>
<dbReference type="Proteomes" id="UP001079657">
    <property type="component" value="Unassembled WGS sequence"/>
</dbReference>
<comment type="catalytic activity">
    <reaction evidence="7">
        <text>L-methionine + H2O = methanethiol + 2-oxobutanoate + NH4(+)</text>
        <dbReference type="Rhea" id="RHEA:23800"/>
        <dbReference type="ChEBI" id="CHEBI:15377"/>
        <dbReference type="ChEBI" id="CHEBI:16007"/>
        <dbReference type="ChEBI" id="CHEBI:16763"/>
        <dbReference type="ChEBI" id="CHEBI:28938"/>
        <dbReference type="ChEBI" id="CHEBI:57844"/>
        <dbReference type="EC" id="4.4.1.11"/>
    </reaction>
</comment>
<dbReference type="PROSITE" id="PS00868">
    <property type="entry name" value="CYS_MET_METAB_PP"/>
    <property type="match status" value="1"/>
</dbReference>
<dbReference type="InterPro" id="IPR015424">
    <property type="entry name" value="PyrdxlP-dep_Trfase"/>
</dbReference>
<dbReference type="EMBL" id="JAPQES010000001">
    <property type="protein sequence ID" value="MCY6369156.1"/>
    <property type="molecule type" value="Genomic_DNA"/>
</dbReference>
<evidence type="ECO:0000256" key="1">
    <source>
        <dbReference type="ARBA" id="ARBA00001933"/>
    </source>
</evidence>
<dbReference type="InterPro" id="IPR000277">
    <property type="entry name" value="Cys/Met-Metab_PyrdxlP-dep_enz"/>
</dbReference>
<dbReference type="PANTHER" id="PTHR11808">
    <property type="entry name" value="TRANS-SULFURATION ENZYME FAMILY MEMBER"/>
    <property type="match status" value="1"/>
</dbReference>
<proteinExistence type="inferred from homology"/>
<evidence type="ECO:0000256" key="3">
    <source>
        <dbReference type="ARBA" id="ARBA00012222"/>
    </source>
</evidence>
<dbReference type="InterPro" id="IPR015422">
    <property type="entry name" value="PyrdxlP-dep_Trfase_small"/>
</dbReference>
<evidence type="ECO:0000256" key="4">
    <source>
        <dbReference type="ARBA" id="ARBA00019040"/>
    </source>
</evidence>
<keyword evidence="10" id="KW-1185">Reference proteome</keyword>
<dbReference type="InterPro" id="IPR006237">
    <property type="entry name" value="L-Met_gamma_lys"/>
</dbReference>
<keyword evidence="6 9" id="KW-0456">Lyase</keyword>
<dbReference type="SUPFAM" id="SSF53383">
    <property type="entry name" value="PLP-dependent transferases"/>
    <property type="match status" value="1"/>
</dbReference>
<evidence type="ECO:0000313" key="9">
    <source>
        <dbReference type="EMBL" id="MCY6369156.1"/>
    </source>
</evidence>
<dbReference type="CDD" id="cd00614">
    <property type="entry name" value="CGS_like"/>
    <property type="match status" value="1"/>
</dbReference>